<name>A0A5C1QK46_9SPIO</name>
<evidence type="ECO:0000256" key="2">
    <source>
        <dbReference type="ARBA" id="ARBA00023150"/>
    </source>
</evidence>
<evidence type="ECO:0000259" key="3">
    <source>
        <dbReference type="SMART" id="SM00852"/>
    </source>
</evidence>
<dbReference type="InterPro" id="IPR001453">
    <property type="entry name" value="MoaB/Mog_dom"/>
</dbReference>
<dbReference type="Pfam" id="PF00994">
    <property type="entry name" value="MoCF_biosynth"/>
    <property type="match status" value="1"/>
</dbReference>
<dbReference type="SMART" id="SM00852">
    <property type="entry name" value="MoCF_biosynth"/>
    <property type="match status" value="1"/>
</dbReference>
<keyword evidence="2" id="KW-0501">Molybdenum cofactor biosynthesis</keyword>
<evidence type="ECO:0000313" key="5">
    <source>
        <dbReference type="Proteomes" id="UP000324209"/>
    </source>
</evidence>
<evidence type="ECO:0000313" key="4">
    <source>
        <dbReference type="EMBL" id="QEN06522.1"/>
    </source>
</evidence>
<dbReference type="InterPro" id="IPR051920">
    <property type="entry name" value="MPT_Adenylyltrnsfr/MoaC-Rel"/>
</dbReference>
<dbReference type="InterPro" id="IPR036425">
    <property type="entry name" value="MoaB/Mog-like_dom_sf"/>
</dbReference>
<dbReference type="Proteomes" id="UP000324209">
    <property type="component" value="Chromosome"/>
</dbReference>
<dbReference type="PANTHER" id="PTHR43764">
    <property type="entry name" value="MOLYBDENUM COFACTOR BIOSYNTHESIS"/>
    <property type="match status" value="1"/>
</dbReference>
<dbReference type="RefSeq" id="WP_149484605.1">
    <property type="nucleotide sequence ID" value="NZ_CP036150.1"/>
</dbReference>
<dbReference type="Gene3D" id="3.40.980.10">
    <property type="entry name" value="MoaB/Mog-like domain"/>
    <property type="match status" value="1"/>
</dbReference>
<sequence>MTVTVITASDRASRGEYEDLSGAVIESILLEAYPECRINRVIVPDEAVAIRKALDENLGDDYILTTGGTGISPRDVTPDVSREFCDSELPGIAEILRFESYKETPQAMLSRGYAGLKNQTIVVNFPGSVKAVRLCTRVLIPIMDHSGKMFRGEGH</sequence>
<dbReference type="AlphaFoldDB" id="A0A5C1QK46"/>
<reference evidence="4 5" key="1">
    <citation type="submission" date="2019-02" db="EMBL/GenBank/DDBJ databases">
        <title>Complete Genome Sequence and Methylome Analysis of free living Spirochaetas.</title>
        <authorList>
            <person name="Fomenkov A."/>
            <person name="Dubinina G."/>
            <person name="Leshcheva N."/>
            <person name="Mikheeva N."/>
            <person name="Grabovich M."/>
            <person name="Vincze T."/>
            <person name="Roberts R.J."/>
        </authorList>
    </citation>
    <scope>NUCLEOTIDE SEQUENCE [LARGE SCALE GENOMIC DNA]</scope>
    <source>
        <strain evidence="4 5">K2</strain>
    </source>
</reference>
<dbReference type="OrthoDB" id="9784492at2"/>
<dbReference type="SUPFAM" id="SSF53218">
    <property type="entry name" value="Molybdenum cofactor biosynthesis proteins"/>
    <property type="match status" value="1"/>
</dbReference>
<keyword evidence="5" id="KW-1185">Reference proteome</keyword>
<organism evidence="4 5">
    <name type="scientific">Oceanispirochaeta crateris</name>
    <dbReference type="NCBI Taxonomy" id="2518645"/>
    <lineage>
        <taxon>Bacteria</taxon>
        <taxon>Pseudomonadati</taxon>
        <taxon>Spirochaetota</taxon>
        <taxon>Spirochaetia</taxon>
        <taxon>Spirochaetales</taxon>
        <taxon>Spirochaetaceae</taxon>
        <taxon>Oceanispirochaeta</taxon>
    </lineage>
</organism>
<dbReference type="CDD" id="cd00886">
    <property type="entry name" value="MogA_MoaB"/>
    <property type="match status" value="1"/>
</dbReference>
<protein>
    <submittedName>
        <fullName evidence="4">MogA/MoaB family molybdenum cofactor biosynthesis protein</fullName>
    </submittedName>
</protein>
<dbReference type="KEGG" id="ock:EXM22_00385"/>
<dbReference type="PANTHER" id="PTHR43764:SF1">
    <property type="entry name" value="MOLYBDOPTERIN MOLYBDOTRANSFERASE"/>
    <property type="match status" value="1"/>
</dbReference>
<comment type="pathway">
    <text evidence="1">Cofactor biosynthesis; molybdopterin biosynthesis.</text>
</comment>
<feature type="domain" description="MoaB/Mog" evidence="3">
    <location>
        <begin position="4"/>
        <end position="146"/>
    </location>
</feature>
<proteinExistence type="predicted"/>
<dbReference type="EMBL" id="CP036150">
    <property type="protein sequence ID" value="QEN06522.1"/>
    <property type="molecule type" value="Genomic_DNA"/>
</dbReference>
<accession>A0A5C1QK46</accession>
<gene>
    <name evidence="4" type="ORF">EXM22_00385</name>
</gene>
<dbReference type="GO" id="GO:0006777">
    <property type="term" value="P:Mo-molybdopterin cofactor biosynthetic process"/>
    <property type="evidence" value="ECO:0007669"/>
    <property type="project" value="UniProtKB-KW"/>
</dbReference>
<evidence type="ECO:0000256" key="1">
    <source>
        <dbReference type="ARBA" id="ARBA00005046"/>
    </source>
</evidence>
<dbReference type="NCBIfam" id="TIGR00177">
    <property type="entry name" value="molyb_syn"/>
    <property type="match status" value="1"/>
</dbReference>